<keyword evidence="9" id="KW-1185">Reference proteome</keyword>
<dbReference type="Proteomes" id="UP001215280">
    <property type="component" value="Unassembled WGS sequence"/>
</dbReference>
<feature type="transmembrane region" description="Helical" evidence="6">
    <location>
        <begin position="325"/>
        <end position="343"/>
    </location>
</feature>
<dbReference type="GO" id="GO:0046943">
    <property type="term" value="F:carboxylic acid transmembrane transporter activity"/>
    <property type="evidence" value="ECO:0007669"/>
    <property type="project" value="TreeGrafter"/>
</dbReference>
<feature type="transmembrane region" description="Helical" evidence="6">
    <location>
        <begin position="273"/>
        <end position="292"/>
    </location>
</feature>
<feature type="transmembrane region" description="Helical" evidence="6">
    <location>
        <begin position="168"/>
        <end position="186"/>
    </location>
</feature>
<dbReference type="PROSITE" id="PS50850">
    <property type="entry name" value="MFS"/>
    <property type="match status" value="1"/>
</dbReference>
<dbReference type="InterPro" id="IPR020846">
    <property type="entry name" value="MFS_dom"/>
</dbReference>
<feature type="transmembrane region" description="Helical" evidence="6">
    <location>
        <begin position="299"/>
        <end position="319"/>
    </location>
</feature>
<keyword evidence="2 6" id="KW-0812">Transmembrane</keyword>
<name>A0AAD7INZ7_9AGAR</name>
<feature type="region of interest" description="Disordered" evidence="5">
    <location>
        <begin position="448"/>
        <end position="474"/>
    </location>
</feature>
<accession>A0AAD7INZ7</accession>
<feature type="transmembrane region" description="Helical" evidence="6">
    <location>
        <begin position="130"/>
        <end position="156"/>
    </location>
</feature>
<keyword evidence="3 6" id="KW-1133">Transmembrane helix</keyword>
<evidence type="ECO:0000256" key="5">
    <source>
        <dbReference type="SAM" id="MobiDB-lite"/>
    </source>
</evidence>
<organism evidence="8 9">
    <name type="scientific">Mycena maculata</name>
    <dbReference type="NCBI Taxonomy" id="230809"/>
    <lineage>
        <taxon>Eukaryota</taxon>
        <taxon>Fungi</taxon>
        <taxon>Dikarya</taxon>
        <taxon>Basidiomycota</taxon>
        <taxon>Agaricomycotina</taxon>
        <taxon>Agaricomycetes</taxon>
        <taxon>Agaricomycetidae</taxon>
        <taxon>Agaricales</taxon>
        <taxon>Marasmiineae</taxon>
        <taxon>Mycenaceae</taxon>
        <taxon>Mycena</taxon>
    </lineage>
</organism>
<comment type="subcellular location">
    <subcellularLocation>
        <location evidence="1">Membrane</location>
        <topology evidence="1">Multi-pass membrane protein</topology>
    </subcellularLocation>
</comment>
<gene>
    <name evidence="8" type="ORF">DFH07DRAFT_962586</name>
</gene>
<dbReference type="EMBL" id="JARJLG010000095">
    <property type="protein sequence ID" value="KAJ7747115.1"/>
    <property type="molecule type" value="Genomic_DNA"/>
</dbReference>
<keyword evidence="4 6" id="KW-0472">Membrane</keyword>
<evidence type="ECO:0000313" key="8">
    <source>
        <dbReference type="EMBL" id="KAJ7747115.1"/>
    </source>
</evidence>
<dbReference type="GO" id="GO:0005886">
    <property type="term" value="C:plasma membrane"/>
    <property type="evidence" value="ECO:0007669"/>
    <property type="project" value="TreeGrafter"/>
</dbReference>
<feature type="transmembrane region" description="Helical" evidence="6">
    <location>
        <begin position="403"/>
        <end position="422"/>
    </location>
</feature>
<sequence length="474" mass="50991">MSAPTRRERLKGVSLIFACGTALFSDGYGNGVIGNVNTLLKRIYGTDVVTPSYSTTLNSVMTAAGIVAFFAALSAASSGAHHNVHGLLAMLITCRFFLGIGIGAEYPCGSVSASEQTEGKTIAKNAQHRWFVLATNTMIDFAFVVSAFVTLLMVWICGPNHLRAAWRLSLGLGFFPAAAVFAWRWTMVEPELYAKSSMKDVRIPYWLVLRKYGLRLAAISFTWFVYDFITYPFGLYSSTIVNAVTGGNDALTTVRLVCRYQASILLPAPPFCLQISISLFYMPGTIIGAFVIDYIGPKWTMITGLLLQALFGFIMSGLYTHLTGHIAGFAVIYGIFLSFGELGPGNSLGLLASKSSPTAVRGQFYGIAAAIGKVGAFVGTEVFPSIVLDFGKTNPARGNTGPFWIASGLAILSALVTLFFIAPLSHDGMAREDVIFRECLEQHGFDTSGMGLIETKDPGTSSIPEGHEEKETAA</sequence>
<dbReference type="InterPro" id="IPR036259">
    <property type="entry name" value="MFS_trans_sf"/>
</dbReference>
<dbReference type="PANTHER" id="PTHR23508:SF10">
    <property type="entry name" value="CARBOXYLIC ACID TRANSPORTER PROTEIN HOMOLOG"/>
    <property type="match status" value="1"/>
</dbReference>
<proteinExistence type="predicted"/>
<evidence type="ECO:0000256" key="6">
    <source>
        <dbReference type="SAM" id="Phobius"/>
    </source>
</evidence>
<dbReference type="InterPro" id="IPR005828">
    <property type="entry name" value="MFS_sugar_transport-like"/>
</dbReference>
<evidence type="ECO:0000256" key="1">
    <source>
        <dbReference type="ARBA" id="ARBA00004141"/>
    </source>
</evidence>
<feature type="transmembrane region" description="Helical" evidence="6">
    <location>
        <begin position="364"/>
        <end position="383"/>
    </location>
</feature>
<dbReference type="Gene3D" id="1.20.1250.20">
    <property type="entry name" value="MFS general substrate transporter like domains"/>
    <property type="match status" value="1"/>
</dbReference>
<dbReference type="PANTHER" id="PTHR23508">
    <property type="entry name" value="CARBOXYLIC ACID TRANSPORTER PROTEIN HOMOLOG"/>
    <property type="match status" value="1"/>
</dbReference>
<reference evidence="8" key="1">
    <citation type="submission" date="2023-03" db="EMBL/GenBank/DDBJ databases">
        <title>Massive genome expansion in bonnet fungi (Mycena s.s.) driven by repeated elements and novel gene families across ecological guilds.</title>
        <authorList>
            <consortium name="Lawrence Berkeley National Laboratory"/>
            <person name="Harder C.B."/>
            <person name="Miyauchi S."/>
            <person name="Viragh M."/>
            <person name="Kuo A."/>
            <person name="Thoen E."/>
            <person name="Andreopoulos B."/>
            <person name="Lu D."/>
            <person name="Skrede I."/>
            <person name="Drula E."/>
            <person name="Henrissat B."/>
            <person name="Morin E."/>
            <person name="Kohler A."/>
            <person name="Barry K."/>
            <person name="LaButti K."/>
            <person name="Morin E."/>
            <person name="Salamov A."/>
            <person name="Lipzen A."/>
            <person name="Mereny Z."/>
            <person name="Hegedus B."/>
            <person name="Baldrian P."/>
            <person name="Stursova M."/>
            <person name="Weitz H."/>
            <person name="Taylor A."/>
            <person name="Grigoriev I.V."/>
            <person name="Nagy L.G."/>
            <person name="Martin F."/>
            <person name="Kauserud H."/>
        </authorList>
    </citation>
    <scope>NUCLEOTIDE SEQUENCE</scope>
    <source>
        <strain evidence="8">CBHHK188m</strain>
    </source>
</reference>
<evidence type="ECO:0000313" key="9">
    <source>
        <dbReference type="Proteomes" id="UP001215280"/>
    </source>
</evidence>
<dbReference type="SUPFAM" id="SSF103473">
    <property type="entry name" value="MFS general substrate transporter"/>
    <property type="match status" value="1"/>
</dbReference>
<evidence type="ECO:0000256" key="4">
    <source>
        <dbReference type="ARBA" id="ARBA00023136"/>
    </source>
</evidence>
<feature type="compositionally biased region" description="Basic and acidic residues" evidence="5">
    <location>
        <begin position="465"/>
        <end position="474"/>
    </location>
</feature>
<evidence type="ECO:0000259" key="7">
    <source>
        <dbReference type="PROSITE" id="PS50850"/>
    </source>
</evidence>
<dbReference type="AlphaFoldDB" id="A0AAD7INZ7"/>
<dbReference type="Pfam" id="PF00083">
    <property type="entry name" value="Sugar_tr"/>
    <property type="match status" value="2"/>
</dbReference>
<evidence type="ECO:0000256" key="3">
    <source>
        <dbReference type="ARBA" id="ARBA00022989"/>
    </source>
</evidence>
<feature type="domain" description="Major facilitator superfamily (MFS) profile" evidence="7">
    <location>
        <begin position="1"/>
        <end position="425"/>
    </location>
</feature>
<feature type="transmembrane region" description="Helical" evidence="6">
    <location>
        <begin position="53"/>
        <end position="73"/>
    </location>
</feature>
<evidence type="ECO:0000256" key="2">
    <source>
        <dbReference type="ARBA" id="ARBA00022692"/>
    </source>
</evidence>
<comment type="caution">
    <text evidence="8">The sequence shown here is derived from an EMBL/GenBank/DDBJ whole genome shotgun (WGS) entry which is preliminary data.</text>
</comment>
<protein>
    <submittedName>
        <fullName evidence="8">MFS Git1p-related glycerophosphoinositol and glycerophosphocholine permease</fullName>
    </submittedName>
</protein>